<dbReference type="InterPro" id="IPR014353">
    <property type="entry name" value="Membr-bd_ADH_cyt_c"/>
</dbReference>
<proteinExistence type="predicted"/>
<name>A0A2N8K9U2_9BURK</name>
<feature type="binding site" description="axial binding residue" evidence="5">
    <location>
        <position position="73"/>
    </location>
    <ligand>
        <name>heme c</name>
        <dbReference type="ChEBI" id="CHEBI:61717"/>
        <label>1</label>
    </ligand>
    <ligandPart>
        <name>Fe</name>
        <dbReference type="ChEBI" id="CHEBI:18248"/>
    </ligandPart>
</feature>
<comment type="cofactor">
    <cofactor evidence="4">
        <name>heme c</name>
        <dbReference type="ChEBI" id="CHEBI:61717"/>
    </cofactor>
    <text evidence="4">Binds 3 heme c groups covalently per subunit.</text>
</comment>
<evidence type="ECO:0000256" key="6">
    <source>
        <dbReference type="SAM" id="Phobius"/>
    </source>
</evidence>
<feature type="binding site" description="covalent" evidence="4">
    <location>
        <position position="72"/>
    </location>
    <ligand>
        <name>heme c</name>
        <dbReference type="ChEBI" id="CHEBI:61717"/>
        <label>1</label>
    </ligand>
</feature>
<dbReference type="GO" id="GO:0016614">
    <property type="term" value="F:oxidoreductase activity, acting on CH-OH group of donors"/>
    <property type="evidence" value="ECO:0007669"/>
    <property type="project" value="InterPro"/>
</dbReference>
<dbReference type="Pfam" id="PF00034">
    <property type="entry name" value="Cytochrom_C"/>
    <property type="match status" value="2"/>
</dbReference>
<protein>
    <submittedName>
        <fullName evidence="8">Cytochrome C oxidase Cbb3</fullName>
    </submittedName>
</protein>
<feature type="domain" description="Cytochrome c" evidence="7">
    <location>
        <begin position="317"/>
        <end position="416"/>
    </location>
</feature>
<gene>
    <name evidence="8" type="ORF">C1I89_30125</name>
</gene>
<keyword evidence="2 5" id="KW-0479">Metal-binding</keyword>
<evidence type="ECO:0000256" key="2">
    <source>
        <dbReference type="ARBA" id="ARBA00022723"/>
    </source>
</evidence>
<dbReference type="PROSITE" id="PS51007">
    <property type="entry name" value="CYTC"/>
    <property type="match status" value="3"/>
</dbReference>
<dbReference type="GO" id="GO:0016020">
    <property type="term" value="C:membrane"/>
    <property type="evidence" value="ECO:0007669"/>
    <property type="project" value="InterPro"/>
</dbReference>
<evidence type="ECO:0000256" key="5">
    <source>
        <dbReference type="PIRSR" id="PIRSR000018-51"/>
    </source>
</evidence>
<dbReference type="Proteomes" id="UP000235994">
    <property type="component" value="Unassembled WGS sequence"/>
</dbReference>
<dbReference type="EMBL" id="POQS01000010">
    <property type="protein sequence ID" value="PND30224.1"/>
    <property type="molecule type" value="Genomic_DNA"/>
</dbReference>
<dbReference type="InterPro" id="IPR009056">
    <property type="entry name" value="Cyt_c-like_dom"/>
</dbReference>
<keyword evidence="3 5" id="KW-0408">Iron</keyword>
<dbReference type="GO" id="GO:0020037">
    <property type="term" value="F:heme binding"/>
    <property type="evidence" value="ECO:0007669"/>
    <property type="project" value="InterPro"/>
</dbReference>
<feature type="binding site" description="covalent" evidence="4">
    <location>
        <position position="342"/>
    </location>
    <ligand>
        <name>heme c</name>
        <dbReference type="ChEBI" id="CHEBI:61717"/>
        <label>3</label>
    </ligand>
</feature>
<evidence type="ECO:0000313" key="9">
    <source>
        <dbReference type="Proteomes" id="UP000235994"/>
    </source>
</evidence>
<evidence type="ECO:0000256" key="4">
    <source>
        <dbReference type="PIRSR" id="PIRSR000018-50"/>
    </source>
</evidence>
<evidence type="ECO:0000256" key="1">
    <source>
        <dbReference type="ARBA" id="ARBA00022617"/>
    </source>
</evidence>
<feature type="binding site" description="axial binding residue" evidence="5">
    <location>
        <position position="219"/>
    </location>
    <ligand>
        <name>heme c</name>
        <dbReference type="ChEBI" id="CHEBI:61717"/>
        <label>2</label>
    </ligand>
    <ligandPart>
        <name>Fe</name>
        <dbReference type="ChEBI" id="CHEBI:18248"/>
    </ligandPart>
</feature>
<reference evidence="8 9" key="1">
    <citation type="submission" date="2018-01" db="EMBL/GenBank/DDBJ databases">
        <title>The draft genome of an aniline degradation strain ANB-1.</title>
        <authorList>
            <person name="Zhang L."/>
            <person name="Jiang J."/>
        </authorList>
    </citation>
    <scope>NUCLEOTIDE SEQUENCE [LARGE SCALE GENOMIC DNA]</scope>
    <source>
        <strain evidence="8 9">ANB-1</strain>
    </source>
</reference>
<dbReference type="PANTHER" id="PTHR35008:SF4">
    <property type="entry name" value="BLL4482 PROTEIN"/>
    <property type="match status" value="1"/>
</dbReference>
<keyword evidence="6" id="KW-0472">Membrane</keyword>
<keyword evidence="6" id="KW-1133">Transmembrane helix</keyword>
<feature type="binding site" description="covalent" evidence="4">
    <location>
        <position position="69"/>
    </location>
    <ligand>
        <name>heme c</name>
        <dbReference type="ChEBI" id="CHEBI:61717"/>
        <label>1</label>
    </ligand>
</feature>
<feature type="binding site" description="axial binding residue" evidence="5">
    <location>
        <position position="343"/>
    </location>
    <ligand>
        <name>heme c</name>
        <dbReference type="ChEBI" id="CHEBI:61717"/>
        <label>3</label>
    </ligand>
    <ligandPart>
        <name>Fe</name>
        <dbReference type="ChEBI" id="CHEBI:18248"/>
    </ligandPart>
</feature>
<dbReference type="PANTHER" id="PTHR35008">
    <property type="entry name" value="BLL4482 PROTEIN-RELATED"/>
    <property type="match status" value="1"/>
</dbReference>
<dbReference type="GO" id="GO:0005506">
    <property type="term" value="F:iron ion binding"/>
    <property type="evidence" value="ECO:0007669"/>
    <property type="project" value="InterPro"/>
</dbReference>
<feature type="binding site" description="covalent" evidence="4">
    <location>
        <position position="218"/>
    </location>
    <ligand>
        <name>heme c</name>
        <dbReference type="ChEBI" id="CHEBI:61717"/>
        <label>2</label>
    </ligand>
</feature>
<dbReference type="InterPro" id="IPR036909">
    <property type="entry name" value="Cyt_c-like_dom_sf"/>
</dbReference>
<dbReference type="InterPro" id="IPR051459">
    <property type="entry name" value="Cytochrome_c-type_DH"/>
</dbReference>
<evidence type="ECO:0000256" key="3">
    <source>
        <dbReference type="ARBA" id="ARBA00023004"/>
    </source>
</evidence>
<keyword evidence="1 4" id="KW-0349">Heme</keyword>
<dbReference type="PIRSF" id="PIRSF000018">
    <property type="entry name" value="Mb_ADH_cyt_c"/>
    <property type="match status" value="1"/>
</dbReference>
<keyword evidence="6" id="KW-0812">Transmembrane</keyword>
<feature type="domain" description="Cytochrome c" evidence="7">
    <location>
        <begin position="50"/>
        <end position="158"/>
    </location>
</feature>
<feature type="binding site" description="covalent" evidence="4">
    <location>
        <position position="215"/>
    </location>
    <ligand>
        <name>heme c</name>
        <dbReference type="ChEBI" id="CHEBI:61717"/>
        <label>2</label>
    </ligand>
</feature>
<keyword evidence="9" id="KW-1185">Reference proteome</keyword>
<sequence>MADDTVRKRRQGAKRWLAAGAAAAALAVIALVAVQEGRRWLAQSDPVQHVDAAAGQIELGRYLATVADCAACHTAHGGAPLAGGRPLQTPFGAIHSTNITPDPDHGIGRYTAEEFHRALTRGTARDGHLLYPAMPYTSYRGISRQDSDAMYAYLMNVPAVAQPNRENGLSFPFNLRFGLYFWNFLFAGDGQAQARQDDAPALLRGKYLVDTLGHCAECHSPRGALGQTDRRRPLAGNNTLARFAAPDITRAGLLARGWTEDELRRYLRTGVSAVAVASGEMLEAVNLSTSRWRESDIDAAVSYLFASGPQAAPPAVAQAEAGRPMEQDLPGRSHYLNLCAGCHAANGRGVPHVAPGLLGNSSVTDADPHNLLVSILDGLPAHELPGLERMQAMPGFARTLSDEDISALGNWLRVEYGKRPASVTPGDVARLRQR</sequence>
<evidence type="ECO:0000259" key="7">
    <source>
        <dbReference type="PROSITE" id="PS51007"/>
    </source>
</evidence>
<dbReference type="SUPFAM" id="SSF46626">
    <property type="entry name" value="Cytochrome c"/>
    <property type="match status" value="3"/>
</dbReference>
<feature type="binding site" description="covalent" evidence="4">
    <location>
        <position position="339"/>
    </location>
    <ligand>
        <name>heme c</name>
        <dbReference type="ChEBI" id="CHEBI:61717"/>
        <label>3</label>
    </ligand>
</feature>
<feature type="transmembrane region" description="Helical" evidence="6">
    <location>
        <begin position="16"/>
        <end position="34"/>
    </location>
</feature>
<accession>A0A2N8K9U2</accession>
<dbReference type="GO" id="GO:0009055">
    <property type="term" value="F:electron transfer activity"/>
    <property type="evidence" value="ECO:0007669"/>
    <property type="project" value="InterPro"/>
</dbReference>
<feature type="domain" description="Cytochrome c" evidence="7">
    <location>
        <begin position="200"/>
        <end position="308"/>
    </location>
</feature>
<dbReference type="Gene3D" id="1.10.760.10">
    <property type="entry name" value="Cytochrome c-like domain"/>
    <property type="match status" value="3"/>
</dbReference>
<evidence type="ECO:0000313" key="8">
    <source>
        <dbReference type="EMBL" id="PND30224.1"/>
    </source>
</evidence>
<dbReference type="RefSeq" id="WP_102775934.1">
    <property type="nucleotide sequence ID" value="NZ_POQS01000010.1"/>
</dbReference>
<comment type="caution">
    <text evidence="8">The sequence shown here is derived from an EMBL/GenBank/DDBJ whole genome shotgun (WGS) entry which is preliminary data.</text>
</comment>
<organism evidence="8 9">
    <name type="scientific">Achromobacter pulmonis</name>
    <dbReference type="NCBI Taxonomy" id="1389932"/>
    <lineage>
        <taxon>Bacteria</taxon>
        <taxon>Pseudomonadati</taxon>
        <taxon>Pseudomonadota</taxon>
        <taxon>Betaproteobacteria</taxon>
        <taxon>Burkholderiales</taxon>
        <taxon>Alcaligenaceae</taxon>
        <taxon>Achromobacter</taxon>
    </lineage>
</organism>
<dbReference type="AlphaFoldDB" id="A0A2N8K9U2"/>